<dbReference type="GO" id="GO:0008199">
    <property type="term" value="F:ferric iron binding"/>
    <property type="evidence" value="ECO:0007669"/>
    <property type="project" value="InterPro"/>
</dbReference>
<sequence>MKPNIGISEKNLEGVIKILSTLLADEYVLYTKARNYHWNVVGMQFNELHKFFQSLYEELNEYVDDVAERIRTLGGNAVATLKEFLELTRLKEHPGEYPDAKTMLSNLLNDYETIIRNLRDDIVTVGEKYQDLGTADFLTELMEKHEKTAWMLRSFLS</sequence>
<dbReference type="InterPro" id="IPR012347">
    <property type="entry name" value="Ferritin-like"/>
</dbReference>
<evidence type="ECO:0000313" key="4">
    <source>
        <dbReference type="EMBL" id="CUS88599.1"/>
    </source>
</evidence>
<dbReference type="GO" id="GO:0003677">
    <property type="term" value="F:DNA binding"/>
    <property type="evidence" value="ECO:0007669"/>
    <property type="project" value="UniProtKB-KW"/>
</dbReference>
<dbReference type="Pfam" id="PF00210">
    <property type="entry name" value="Ferritin"/>
    <property type="match status" value="1"/>
</dbReference>
<accession>A0A0N7MRB4</accession>
<dbReference type="AlphaFoldDB" id="A0A0P1LUI2"/>
<reference evidence="5 6" key="1">
    <citation type="submission" date="2015-11" db="EMBL/GenBank/DDBJ databases">
        <authorList>
            <person name="Zhang Y."/>
            <person name="Guo Z."/>
        </authorList>
    </citation>
    <scope>NUCLEOTIDE SEQUENCE [LARGE SCALE GENOMIC DNA]</scope>
    <source>
        <strain evidence="5">JGI-4</strain>
    </source>
</reference>
<organism evidence="5 6">
    <name type="scientific">Candidatus Kryptonium thompsonii</name>
    <dbReference type="NCBI Taxonomy" id="1633631"/>
    <lineage>
        <taxon>Bacteria</taxon>
        <taxon>Pseudomonadati</taxon>
        <taxon>Candidatus Kryptoniota</taxon>
        <taxon>Candidatus Kryptonium</taxon>
    </lineage>
</organism>
<accession>A0A0P1MNM6</accession>
<dbReference type="PANTHER" id="PTHR42932">
    <property type="entry name" value="GENERAL STRESS PROTEIN 20U"/>
    <property type="match status" value="1"/>
</dbReference>
<dbReference type="GO" id="GO:0016722">
    <property type="term" value="F:oxidoreductase activity, acting on metal ions"/>
    <property type="evidence" value="ECO:0007669"/>
    <property type="project" value="InterPro"/>
</dbReference>
<dbReference type="PANTHER" id="PTHR42932:SF3">
    <property type="entry name" value="DNA PROTECTION DURING STARVATION PROTEIN"/>
    <property type="match status" value="1"/>
</dbReference>
<dbReference type="Gene3D" id="1.20.1260.10">
    <property type="match status" value="1"/>
</dbReference>
<evidence type="ECO:0000313" key="6">
    <source>
        <dbReference type="Proteomes" id="UP000182011"/>
    </source>
</evidence>
<accession>A0A0P1LUI2</accession>
<proteinExistence type="inferred from homology"/>
<evidence type="ECO:0000259" key="3">
    <source>
        <dbReference type="Pfam" id="PF00210"/>
    </source>
</evidence>
<accession>A0A0P1M6L1</accession>
<name>A0A0P1LUI2_9BACT</name>
<evidence type="ECO:0000313" key="7">
    <source>
        <dbReference type="Proteomes" id="UP000182200"/>
    </source>
</evidence>
<dbReference type="RefSeq" id="WP_047133440.1">
    <property type="nucleotide sequence ID" value="NZ_CZVI01000015.1"/>
</dbReference>
<dbReference type="Proteomes" id="UP000182011">
    <property type="component" value="Unassembled WGS sequence"/>
</dbReference>
<accession>A0A0P1LVS8</accession>
<dbReference type="EMBL" id="CZVI01000015">
    <property type="protein sequence ID" value="CUS88599.1"/>
    <property type="molecule type" value="Genomic_DNA"/>
</dbReference>
<dbReference type="InterPro" id="IPR002177">
    <property type="entry name" value="DPS_DNA-bd"/>
</dbReference>
<dbReference type="OrthoDB" id="9797687at2"/>
<evidence type="ECO:0000256" key="2">
    <source>
        <dbReference type="RuleBase" id="RU003875"/>
    </source>
</evidence>
<accession>A0A0P1NZG8</accession>
<gene>
    <name evidence="5" type="ORF">JGI4_00578</name>
    <name evidence="4" type="ORF">JGI8_01227</name>
</gene>
<dbReference type="Proteomes" id="UP000182200">
    <property type="component" value="Unassembled WGS sequence"/>
</dbReference>
<dbReference type="PRINTS" id="PR01346">
    <property type="entry name" value="HELNAPAPROT"/>
</dbReference>
<dbReference type="SUPFAM" id="SSF47240">
    <property type="entry name" value="Ferritin-like"/>
    <property type="match status" value="1"/>
</dbReference>
<dbReference type="InterPro" id="IPR009078">
    <property type="entry name" value="Ferritin-like_SF"/>
</dbReference>
<dbReference type="PROSITE" id="PS00819">
    <property type="entry name" value="DPS_2"/>
    <property type="match status" value="1"/>
</dbReference>
<dbReference type="PIRSF" id="PIRSF005900">
    <property type="entry name" value="Dps"/>
    <property type="match status" value="1"/>
</dbReference>
<dbReference type="CDD" id="cd01043">
    <property type="entry name" value="DPS"/>
    <property type="match status" value="1"/>
</dbReference>
<feature type="domain" description="Ferritin/DPS" evidence="3">
    <location>
        <begin position="16"/>
        <end position="156"/>
    </location>
</feature>
<accession>A0A0P1P2R9</accession>
<keyword evidence="7" id="KW-1185">Reference proteome</keyword>
<evidence type="ECO:0000313" key="5">
    <source>
        <dbReference type="EMBL" id="CUU02710.1"/>
    </source>
</evidence>
<accession>A0A0S4MXQ5</accession>
<keyword evidence="5" id="KW-0238">DNA-binding</keyword>
<dbReference type="InterPro" id="IPR008331">
    <property type="entry name" value="Ferritin_DPS_dom"/>
</dbReference>
<protein>
    <submittedName>
        <fullName evidence="5">Starvation-inducible DNA-binding protein</fullName>
    </submittedName>
</protein>
<accession>A0A0P1M2P2</accession>
<dbReference type="InterPro" id="IPR023188">
    <property type="entry name" value="DPS_DNA-bd_CS"/>
</dbReference>
<reference evidence="4 7" key="2">
    <citation type="submission" date="2015-11" db="EMBL/GenBank/DDBJ databases">
        <authorList>
            <person name="Varghese N."/>
        </authorList>
    </citation>
    <scope>NUCLEOTIDE SEQUENCE [LARGE SCALE GENOMIC DNA]</scope>
    <source>
        <strain evidence="4 7">JGI-8</strain>
    </source>
</reference>
<dbReference type="STRING" id="1633631.GCA_001442925_00578"/>
<evidence type="ECO:0000256" key="1">
    <source>
        <dbReference type="ARBA" id="ARBA00009497"/>
    </source>
</evidence>
<accession>A0A0P1P9W0</accession>
<dbReference type="EMBL" id="FAOP01000003">
    <property type="protein sequence ID" value="CUU02710.1"/>
    <property type="molecule type" value="Genomic_DNA"/>
</dbReference>
<comment type="similarity">
    <text evidence="1 2">Belongs to the Dps family.</text>
</comment>